<keyword evidence="5" id="KW-1133">Transmembrane helix</keyword>
<dbReference type="InterPro" id="IPR050487">
    <property type="entry name" value="FtsQ_DivIB"/>
</dbReference>
<evidence type="ECO:0000259" key="8">
    <source>
        <dbReference type="PROSITE" id="PS51779"/>
    </source>
</evidence>
<dbReference type="InterPro" id="IPR034746">
    <property type="entry name" value="POTRA"/>
</dbReference>
<gene>
    <name evidence="9" type="ORF">H9867_08715</name>
</gene>
<name>A0A9D1RZB9_9CORY</name>
<dbReference type="Gene3D" id="3.10.20.310">
    <property type="entry name" value="membrane protein fhac"/>
    <property type="match status" value="1"/>
</dbReference>
<keyword evidence="2" id="KW-1003">Cell membrane</keyword>
<evidence type="ECO:0000313" key="10">
    <source>
        <dbReference type="Proteomes" id="UP000824189"/>
    </source>
</evidence>
<comment type="subcellular location">
    <subcellularLocation>
        <location evidence="1">Membrane</location>
    </subcellularLocation>
</comment>
<evidence type="ECO:0000256" key="7">
    <source>
        <dbReference type="ARBA" id="ARBA00023306"/>
    </source>
</evidence>
<organism evidence="9 10">
    <name type="scientific">Candidatus Corynebacterium gallistercoris</name>
    <dbReference type="NCBI Taxonomy" id="2838530"/>
    <lineage>
        <taxon>Bacteria</taxon>
        <taxon>Bacillati</taxon>
        <taxon>Actinomycetota</taxon>
        <taxon>Actinomycetes</taxon>
        <taxon>Mycobacteriales</taxon>
        <taxon>Corynebacteriaceae</taxon>
        <taxon>Corynebacterium</taxon>
    </lineage>
</organism>
<evidence type="ECO:0000256" key="5">
    <source>
        <dbReference type="ARBA" id="ARBA00022989"/>
    </source>
</evidence>
<dbReference type="GO" id="GO:0051301">
    <property type="term" value="P:cell division"/>
    <property type="evidence" value="ECO:0007669"/>
    <property type="project" value="UniProtKB-KW"/>
</dbReference>
<evidence type="ECO:0000256" key="4">
    <source>
        <dbReference type="ARBA" id="ARBA00022692"/>
    </source>
</evidence>
<protein>
    <submittedName>
        <fullName evidence="9">FtsQ-type POTRA domain-containing protein</fullName>
    </submittedName>
</protein>
<dbReference type="GO" id="GO:0005886">
    <property type="term" value="C:plasma membrane"/>
    <property type="evidence" value="ECO:0007669"/>
    <property type="project" value="TreeGrafter"/>
</dbReference>
<accession>A0A9D1RZB9</accession>
<dbReference type="InterPro" id="IPR013685">
    <property type="entry name" value="POTRA_FtsQ_type"/>
</dbReference>
<evidence type="ECO:0000256" key="1">
    <source>
        <dbReference type="ARBA" id="ARBA00004370"/>
    </source>
</evidence>
<comment type="caution">
    <text evidence="9">The sequence shown here is derived from an EMBL/GenBank/DDBJ whole genome shotgun (WGS) entry which is preliminary data.</text>
</comment>
<evidence type="ECO:0000256" key="3">
    <source>
        <dbReference type="ARBA" id="ARBA00022618"/>
    </source>
</evidence>
<proteinExistence type="predicted"/>
<evidence type="ECO:0000256" key="6">
    <source>
        <dbReference type="ARBA" id="ARBA00023136"/>
    </source>
</evidence>
<dbReference type="Proteomes" id="UP000824189">
    <property type="component" value="Unassembled WGS sequence"/>
</dbReference>
<dbReference type="AlphaFoldDB" id="A0A9D1RZB9"/>
<evidence type="ECO:0000256" key="2">
    <source>
        <dbReference type="ARBA" id="ARBA00022475"/>
    </source>
</evidence>
<keyword evidence="4" id="KW-0812">Transmembrane</keyword>
<dbReference type="PANTHER" id="PTHR37820">
    <property type="entry name" value="CELL DIVISION PROTEIN DIVIB"/>
    <property type="match status" value="1"/>
</dbReference>
<reference evidence="9" key="1">
    <citation type="journal article" date="2021" name="PeerJ">
        <title>Extensive microbial diversity within the chicken gut microbiome revealed by metagenomics and culture.</title>
        <authorList>
            <person name="Gilroy R."/>
            <person name="Ravi A."/>
            <person name="Getino M."/>
            <person name="Pursley I."/>
            <person name="Horton D.L."/>
            <person name="Alikhan N.F."/>
            <person name="Baker D."/>
            <person name="Gharbi K."/>
            <person name="Hall N."/>
            <person name="Watson M."/>
            <person name="Adriaenssens E.M."/>
            <person name="Foster-Nyarko E."/>
            <person name="Jarju S."/>
            <person name="Secka A."/>
            <person name="Antonio M."/>
            <person name="Oren A."/>
            <person name="Chaudhuri R.R."/>
            <person name="La Ragione R."/>
            <person name="Hildebrand F."/>
            <person name="Pallen M.J."/>
        </authorList>
    </citation>
    <scope>NUCLEOTIDE SEQUENCE</scope>
    <source>
        <strain evidence="9">4376</strain>
    </source>
</reference>
<keyword evidence="7" id="KW-0131">Cell cycle</keyword>
<reference evidence="9" key="2">
    <citation type="submission" date="2021-04" db="EMBL/GenBank/DDBJ databases">
        <authorList>
            <person name="Gilroy R."/>
        </authorList>
    </citation>
    <scope>NUCLEOTIDE SEQUENCE</scope>
    <source>
        <strain evidence="9">4376</strain>
    </source>
</reference>
<keyword evidence="6" id="KW-0472">Membrane</keyword>
<dbReference type="PROSITE" id="PS51779">
    <property type="entry name" value="POTRA"/>
    <property type="match status" value="1"/>
</dbReference>
<evidence type="ECO:0000313" key="9">
    <source>
        <dbReference type="EMBL" id="HIW96542.1"/>
    </source>
</evidence>
<dbReference type="Pfam" id="PF08478">
    <property type="entry name" value="POTRA_1"/>
    <property type="match status" value="1"/>
</dbReference>
<dbReference type="PANTHER" id="PTHR37820:SF1">
    <property type="entry name" value="CELL DIVISION PROTEIN FTSQ"/>
    <property type="match status" value="1"/>
</dbReference>
<keyword evidence="3" id="KW-0132">Cell division</keyword>
<dbReference type="EMBL" id="DXFZ01000106">
    <property type="protein sequence ID" value="HIW96542.1"/>
    <property type="molecule type" value="Genomic_DNA"/>
</dbReference>
<feature type="domain" description="POTRA" evidence="8">
    <location>
        <begin position="28"/>
        <end position="96"/>
    </location>
</feature>
<sequence length="218" mass="22966">MKKTSWIILAVVAIAAVAVAAAYFFPILTVKSVEVVGAKHADVAAVEEAAGVDQGENMLRVDTATAAKGVSAVPWVEKVTVSRSWPTTITVDVTEHEPVGFVMDGDTPQVVDAHGRVFLAGVQPEGSVEFDKASADDSAALEAAATAVTALNPELRAQVEKVEVPTAESVVLFFPEGRSVTWGSAERAEEKAEATRIVLGREGQQWNVSNPAMPSVKN</sequence>